<dbReference type="EMBL" id="JANHAX010000006">
    <property type="protein sequence ID" value="MDQ2091640.1"/>
    <property type="molecule type" value="Genomic_DNA"/>
</dbReference>
<dbReference type="AlphaFoldDB" id="A0AAE4B5S1"/>
<dbReference type="InterPro" id="IPR050109">
    <property type="entry name" value="HTH-type_TetR-like_transc_reg"/>
</dbReference>
<dbReference type="InterPro" id="IPR025996">
    <property type="entry name" value="MT1864/Rv1816-like_C"/>
</dbReference>
<sequence length="201" mass="22429">MAGKAKARREALRDKLVEIAETTIARDGMDAIRARDLAREAGCAIGAIYNVFADISEIVVAVNGRTFRKLGKSVAAAVQGAPEDPIEQLIAMSYAYLRFATDNPKLWRTLFDIQMSTEQEVPAWYLEELDHLFANIARPLARLFPKIDEDELDLMTRTLFSSVHGIVLLGVENRISGVPRDRLEQMIALLLRNITTKQTAS</sequence>
<dbReference type="InterPro" id="IPR001647">
    <property type="entry name" value="HTH_TetR"/>
</dbReference>
<dbReference type="SUPFAM" id="SSF48498">
    <property type="entry name" value="Tetracyclin repressor-like, C-terminal domain"/>
    <property type="match status" value="1"/>
</dbReference>
<dbReference type="Pfam" id="PF00440">
    <property type="entry name" value="TetR_N"/>
    <property type="match status" value="1"/>
</dbReference>
<proteinExistence type="predicted"/>
<keyword evidence="3" id="KW-0804">Transcription</keyword>
<dbReference type="GO" id="GO:0000976">
    <property type="term" value="F:transcription cis-regulatory region binding"/>
    <property type="evidence" value="ECO:0007669"/>
    <property type="project" value="TreeGrafter"/>
</dbReference>
<gene>
    <name evidence="6" type="ORF">NO357_17185</name>
</gene>
<dbReference type="Gene3D" id="1.10.357.10">
    <property type="entry name" value="Tetracycline Repressor, domain 2"/>
    <property type="match status" value="1"/>
</dbReference>
<evidence type="ECO:0000256" key="3">
    <source>
        <dbReference type="ARBA" id="ARBA00023163"/>
    </source>
</evidence>
<keyword evidence="2 4" id="KW-0238">DNA-binding</keyword>
<feature type="domain" description="HTH tetR-type" evidence="5">
    <location>
        <begin position="10"/>
        <end position="70"/>
    </location>
</feature>
<organism evidence="6 7">
    <name type="scientific">Marimonas arenosa</name>
    <dbReference type="NCBI Taxonomy" id="1795305"/>
    <lineage>
        <taxon>Bacteria</taxon>
        <taxon>Pseudomonadati</taxon>
        <taxon>Pseudomonadota</taxon>
        <taxon>Alphaproteobacteria</taxon>
        <taxon>Rhodobacterales</taxon>
        <taxon>Paracoccaceae</taxon>
        <taxon>Marimonas</taxon>
    </lineage>
</organism>
<dbReference type="InterPro" id="IPR009057">
    <property type="entry name" value="Homeodomain-like_sf"/>
</dbReference>
<comment type="caution">
    <text evidence="6">The sequence shown here is derived from an EMBL/GenBank/DDBJ whole genome shotgun (WGS) entry which is preliminary data.</text>
</comment>
<keyword evidence="1" id="KW-0805">Transcription regulation</keyword>
<evidence type="ECO:0000313" key="6">
    <source>
        <dbReference type="EMBL" id="MDQ2091640.1"/>
    </source>
</evidence>
<evidence type="ECO:0000256" key="1">
    <source>
        <dbReference type="ARBA" id="ARBA00023015"/>
    </source>
</evidence>
<dbReference type="SUPFAM" id="SSF46689">
    <property type="entry name" value="Homeodomain-like"/>
    <property type="match status" value="1"/>
</dbReference>
<dbReference type="InterPro" id="IPR036271">
    <property type="entry name" value="Tet_transcr_reg_TetR-rel_C_sf"/>
</dbReference>
<dbReference type="PANTHER" id="PTHR30055">
    <property type="entry name" value="HTH-TYPE TRANSCRIPTIONAL REGULATOR RUTR"/>
    <property type="match status" value="1"/>
</dbReference>
<dbReference type="PANTHER" id="PTHR30055:SF234">
    <property type="entry name" value="HTH-TYPE TRANSCRIPTIONAL REGULATOR BETI"/>
    <property type="match status" value="1"/>
</dbReference>
<name>A0AAE4B5S1_9RHOB</name>
<feature type="DNA-binding region" description="H-T-H motif" evidence="4">
    <location>
        <begin position="33"/>
        <end position="52"/>
    </location>
</feature>
<evidence type="ECO:0000256" key="4">
    <source>
        <dbReference type="PROSITE-ProRule" id="PRU00335"/>
    </source>
</evidence>
<dbReference type="GO" id="GO:0003700">
    <property type="term" value="F:DNA-binding transcription factor activity"/>
    <property type="evidence" value="ECO:0007669"/>
    <property type="project" value="TreeGrafter"/>
</dbReference>
<accession>A0AAE4B5S1</accession>
<evidence type="ECO:0000256" key="2">
    <source>
        <dbReference type="ARBA" id="ARBA00023125"/>
    </source>
</evidence>
<dbReference type="RefSeq" id="WP_306736941.1">
    <property type="nucleotide sequence ID" value="NZ_JANHAX010000006.1"/>
</dbReference>
<dbReference type="Pfam" id="PF13305">
    <property type="entry name" value="TetR_C_33"/>
    <property type="match status" value="1"/>
</dbReference>
<evidence type="ECO:0000259" key="5">
    <source>
        <dbReference type="PROSITE" id="PS50977"/>
    </source>
</evidence>
<keyword evidence="7" id="KW-1185">Reference proteome</keyword>
<evidence type="ECO:0000313" key="7">
    <source>
        <dbReference type="Proteomes" id="UP001226762"/>
    </source>
</evidence>
<reference evidence="6" key="2">
    <citation type="submission" date="2023-02" db="EMBL/GenBank/DDBJ databases">
        <title>'Rhodoalgimonas zhirmunskyi' gen. nov., isolated from a red alga.</title>
        <authorList>
            <person name="Nedashkovskaya O.I."/>
            <person name="Otstavnykh N.Y."/>
            <person name="Bystritskaya E.P."/>
            <person name="Balabanova L.A."/>
            <person name="Isaeva M.P."/>
        </authorList>
    </citation>
    <scope>NUCLEOTIDE SEQUENCE</scope>
    <source>
        <strain evidence="6">KCTC 52189</strain>
    </source>
</reference>
<reference evidence="6" key="1">
    <citation type="submission" date="2022-07" db="EMBL/GenBank/DDBJ databases">
        <authorList>
            <person name="Otstavnykh N."/>
            <person name="Isaeva M."/>
            <person name="Bystritskaya E."/>
        </authorList>
    </citation>
    <scope>NUCLEOTIDE SEQUENCE</scope>
    <source>
        <strain evidence="6">KCTC 52189</strain>
    </source>
</reference>
<dbReference type="Proteomes" id="UP001226762">
    <property type="component" value="Unassembled WGS sequence"/>
</dbReference>
<dbReference type="PROSITE" id="PS50977">
    <property type="entry name" value="HTH_TETR_2"/>
    <property type="match status" value="1"/>
</dbReference>
<protein>
    <submittedName>
        <fullName evidence="6">TetR/AcrR family transcriptional regulator</fullName>
    </submittedName>
</protein>